<accession>A0A1A8PIM6</accession>
<evidence type="ECO:0000313" key="1">
    <source>
        <dbReference type="EMBL" id="SBR81083.1"/>
    </source>
</evidence>
<dbReference type="AlphaFoldDB" id="A0A1A8PIM6"/>
<reference evidence="1" key="1">
    <citation type="submission" date="2016-05" db="EMBL/GenBank/DDBJ databases">
        <authorList>
            <person name="Lavstsen T."/>
            <person name="Jespersen J.S."/>
        </authorList>
    </citation>
    <scope>NUCLEOTIDE SEQUENCE</scope>
    <source>
        <tissue evidence="1">Brain</tissue>
    </source>
</reference>
<organism evidence="1">
    <name type="scientific">Nothobranchius rachovii</name>
    <name type="common">bluefin notho</name>
    <dbReference type="NCBI Taxonomy" id="451742"/>
    <lineage>
        <taxon>Eukaryota</taxon>
        <taxon>Metazoa</taxon>
        <taxon>Chordata</taxon>
        <taxon>Craniata</taxon>
        <taxon>Vertebrata</taxon>
        <taxon>Euteleostomi</taxon>
        <taxon>Actinopterygii</taxon>
        <taxon>Neopterygii</taxon>
        <taxon>Teleostei</taxon>
        <taxon>Neoteleostei</taxon>
        <taxon>Acanthomorphata</taxon>
        <taxon>Ovalentaria</taxon>
        <taxon>Atherinomorphae</taxon>
        <taxon>Cyprinodontiformes</taxon>
        <taxon>Nothobranchiidae</taxon>
        <taxon>Nothobranchius</taxon>
    </lineage>
</organism>
<sequence>PTNNLTTSAKKQAIPCLVTLKEQNGLNDILSSSPTSVTQSVIACVDHTVMGDSRETNYASG</sequence>
<dbReference type="EMBL" id="HAEH01007124">
    <property type="protein sequence ID" value="SBR81083.1"/>
    <property type="molecule type" value="Transcribed_RNA"/>
</dbReference>
<protein>
    <submittedName>
        <fullName evidence="1">Uncharacterized protein</fullName>
    </submittedName>
</protein>
<gene>
    <name evidence="1" type="primary">Nfu_g_1_009954</name>
</gene>
<name>A0A1A8PIM6_9TELE</name>
<reference evidence="1" key="2">
    <citation type="submission" date="2016-06" db="EMBL/GenBank/DDBJ databases">
        <title>The genome of a short-lived fish provides insights into sex chromosome evolution and the genetic control of aging.</title>
        <authorList>
            <person name="Reichwald K."/>
            <person name="Felder M."/>
            <person name="Petzold A."/>
            <person name="Koch P."/>
            <person name="Groth M."/>
            <person name="Platzer M."/>
        </authorList>
    </citation>
    <scope>NUCLEOTIDE SEQUENCE</scope>
    <source>
        <tissue evidence="1">Brain</tissue>
    </source>
</reference>
<feature type="non-terminal residue" evidence="1">
    <location>
        <position position="1"/>
    </location>
</feature>
<proteinExistence type="predicted"/>